<dbReference type="GO" id="GO:0004494">
    <property type="term" value="F:methylmalonyl-CoA mutase activity"/>
    <property type="evidence" value="ECO:0007669"/>
    <property type="project" value="UniProtKB-EC"/>
</dbReference>
<dbReference type="EC" id="5.4.99.2" evidence="4"/>
<dbReference type="Gene3D" id="3.40.50.280">
    <property type="entry name" value="Cobalamin-binding domain"/>
    <property type="match status" value="1"/>
</dbReference>
<evidence type="ECO:0000313" key="6">
    <source>
        <dbReference type="EMBL" id="MBA8928560.1"/>
    </source>
</evidence>
<proteinExistence type="predicted"/>
<reference evidence="6 7" key="1">
    <citation type="submission" date="2020-08" db="EMBL/GenBank/DDBJ databases">
        <title>Genomic Encyclopedia of Archaeal and Bacterial Type Strains, Phase II (KMG-II): from individual species to whole genera.</title>
        <authorList>
            <person name="Goeker M."/>
        </authorList>
    </citation>
    <scope>NUCLEOTIDE SEQUENCE [LARGE SCALE GENOMIC DNA]</scope>
    <source>
        <strain evidence="6 7">DSM 43850</strain>
    </source>
</reference>
<protein>
    <recommendedName>
        <fullName evidence="4">Methylmalonyl-CoA mutase small subunit</fullName>
        <ecNumber evidence="4">5.4.99.2</ecNumber>
    </recommendedName>
</protein>
<gene>
    <name evidence="6" type="ORF">BC739_005777</name>
</gene>
<name>A0ABR6BPD3_9PSEU</name>
<dbReference type="Proteomes" id="UP000517916">
    <property type="component" value="Unassembled WGS sequence"/>
</dbReference>
<dbReference type="PANTHER" id="PTHR48101">
    <property type="entry name" value="METHYLMALONYL-COA MUTASE, MITOCHONDRIAL-RELATED"/>
    <property type="match status" value="1"/>
</dbReference>
<evidence type="ECO:0000256" key="4">
    <source>
        <dbReference type="NCBIfam" id="TIGR00642"/>
    </source>
</evidence>
<feature type="domain" description="Methylmalonyl-CoA mutase alpha/beta chain catalytic" evidence="5">
    <location>
        <begin position="55"/>
        <end position="125"/>
    </location>
</feature>
<evidence type="ECO:0000313" key="7">
    <source>
        <dbReference type="Proteomes" id="UP000517916"/>
    </source>
</evidence>
<comment type="catalytic activity">
    <reaction evidence="1">
        <text>(R)-methylmalonyl-CoA = succinyl-CoA</text>
        <dbReference type="Rhea" id="RHEA:22888"/>
        <dbReference type="ChEBI" id="CHEBI:57292"/>
        <dbReference type="ChEBI" id="CHEBI:57326"/>
        <dbReference type="EC" id="5.4.99.2"/>
    </reaction>
</comment>
<comment type="caution">
    <text evidence="6">The sequence shown here is derived from an EMBL/GenBank/DDBJ whole genome shotgun (WGS) entry which is preliminary data.</text>
</comment>
<dbReference type="PANTHER" id="PTHR48101:SF4">
    <property type="entry name" value="METHYLMALONYL-COA MUTASE, MITOCHONDRIAL"/>
    <property type="match status" value="1"/>
</dbReference>
<keyword evidence="6" id="KW-0413">Isomerase</keyword>
<evidence type="ECO:0000256" key="2">
    <source>
        <dbReference type="ARBA" id="ARBA00005146"/>
    </source>
</evidence>
<evidence type="ECO:0000256" key="3">
    <source>
        <dbReference type="ARBA" id="ARBA00011870"/>
    </source>
</evidence>
<accession>A0ABR6BPD3</accession>
<dbReference type="EMBL" id="JACJID010000004">
    <property type="protein sequence ID" value="MBA8928560.1"/>
    <property type="molecule type" value="Genomic_DNA"/>
</dbReference>
<keyword evidence="7" id="KW-1185">Reference proteome</keyword>
<dbReference type="Gene3D" id="3.20.20.240">
    <property type="entry name" value="Methylmalonyl-CoA mutase"/>
    <property type="match status" value="1"/>
</dbReference>
<dbReference type="InterPro" id="IPR004608">
    <property type="entry name" value="MMCoA_mutase_b"/>
</dbReference>
<sequence length="625" mass="66145">MTTQVPQQPEHLTLAGEFPAVEREQWRRSVEAVLRKSGALGEDGHPRAEDLLATTTYEGIAIQPLYTAEDPVPPAGLPGLAPFVRGSQPAGSALSGWDVRQRHADPDPAVTNREVLADLEHGAASVWLVTGESGLPVASLGDALNGVYLELAGVVLEPGAQFAESTRAYLELLRDNEVTPSEATGNLGLDPLGWQARTGSALDLDQAVRLAADCARSHPKLRVLVADALPYHDAGGSDAEELGCSIAAGTAYLRALTEAGLDVDTACRLVEFRYAATADQFLTIAKLRAARRLWDRVSQVAGASPAHRAQHQHAVTSSAMLTRRDPWVNMLRTTLACFAAGTGGADAVTVLPFDAAIGLPDGFARRIARNTQALLLEESHLAQVIDPAGGSWYVESLTEQLARTAWSWFQEIERAGGLAAAQSSGLVADRLAATWQRRRDNIAHRRDAITGVSEFPHLAEKPVQRKPVPQAPGGGLPVLRYAQDFEELRDRSDAVLAETGHRPQLFLATLGPVAVHTGRSTFTANLFNAGGIETPAAGATAGAEEVVAAFTASGATIACLCSADKVYAERAAETIAALKAAGARRVLLAGSPKAWAEVGADGFVFAGCDALRTLTNTYRELGVSR</sequence>
<comment type="subunit">
    <text evidence="3">Heterodimer of an alpha and a beta chain.</text>
</comment>
<comment type="pathway">
    <text evidence="2">Metabolic intermediate metabolism; propanoyl-CoA degradation; succinyl-CoA from propanoyl-CoA: step 3/3.</text>
</comment>
<dbReference type="NCBIfam" id="TIGR00642">
    <property type="entry name" value="mmCoA_mut_beta"/>
    <property type="match status" value="1"/>
</dbReference>
<dbReference type="SUPFAM" id="SSF51703">
    <property type="entry name" value="Cobalamin (vitamin B12)-dependent enzymes"/>
    <property type="match status" value="1"/>
</dbReference>
<dbReference type="CDD" id="cd03677">
    <property type="entry name" value="MM_CoA_mutase_beta"/>
    <property type="match status" value="1"/>
</dbReference>
<evidence type="ECO:0000259" key="5">
    <source>
        <dbReference type="Pfam" id="PF01642"/>
    </source>
</evidence>
<dbReference type="InterPro" id="IPR016176">
    <property type="entry name" value="Cbl-dep_enz_cat"/>
</dbReference>
<feature type="domain" description="Methylmalonyl-CoA mutase alpha/beta chain catalytic" evidence="5">
    <location>
        <begin position="131"/>
        <end position="468"/>
    </location>
</feature>
<evidence type="ECO:0000256" key="1">
    <source>
        <dbReference type="ARBA" id="ARBA00000290"/>
    </source>
</evidence>
<dbReference type="InterPro" id="IPR006099">
    <property type="entry name" value="MeMalonylCoA_mutase_a/b_cat"/>
</dbReference>
<dbReference type="RefSeq" id="WP_182838939.1">
    <property type="nucleotide sequence ID" value="NZ_BAAABQ010000032.1"/>
</dbReference>
<organism evidence="6 7">
    <name type="scientific">Kutzneria viridogrisea</name>
    <dbReference type="NCBI Taxonomy" id="47990"/>
    <lineage>
        <taxon>Bacteria</taxon>
        <taxon>Bacillati</taxon>
        <taxon>Actinomycetota</taxon>
        <taxon>Actinomycetes</taxon>
        <taxon>Pseudonocardiales</taxon>
        <taxon>Pseudonocardiaceae</taxon>
        <taxon>Kutzneria</taxon>
    </lineage>
</organism>
<dbReference type="Pfam" id="PF01642">
    <property type="entry name" value="MM_CoA_mutase"/>
    <property type="match status" value="2"/>
</dbReference>